<keyword evidence="2" id="KW-0812">Transmembrane</keyword>
<reference evidence="3 4" key="1">
    <citation type="submission" date="2014-09" db="EMBL/GenBank/DDBJ databases">
        <authorList>
            <person name="Martin A.A."/>
        </authorList>
    </citation>
    <scope>NUCLEOTIDE SEQUENCE</scope>
    <source>
        <strain evidence="4">ED321</strain>
        <strain evidence="3">ED321 Heterogonic</strain>
    </source>
</reference>
<organism evidence="3">
    <name type="scientific">Strongyloides ratti</name>
    <name type="common">Parasitic roundworm</name>
    <dbReference type="NCBI Taxonomy" id="34506"/>
    <lineage>
        <taxon>Eukaryota</taxon>
        <taxon>Metazoa</taxon>
        <taxon>Ecdysozoa</taxon>
        <taxon>Nematoda</taxon>
        <taxon>Chromadorea</taxon>
        <taxon>Rhabditida</taxon>
        <taxon>Tylenchina</taxon>
        <taxon>Panagrolaimomorpha</taxon>
        <taxon>Strongyloidoidea</taxon>
        <taxon>Strongyloididae</taxon>
        <taxon>Strongyloides</taxon>
    </lineage>
</organism>
<evidence type="ECO:0000256" key="2">
    <source>
        <dbReference type="SAM" id="Phobius"/>
    </source>
</evidence>
<dbReference type="WBParaSite" id="SRAE_2000079000.1">
    <property type="protein sequence ID" value="SRAE_2000079000.1"/>
    <property type="gene ID" value="WBGene00260990"/>
</dbReference>
<dbReference type="Gene3D" id="1.10.418.10">
    <property type="entry name" value="Calponin-like domain"/>
    <property type="match status" value="1"/>
</dbReference>
<keyword evidence="1" id="KW-0175">Coiled coil</keyword>
<dbReference type="SUPFAM" id="SSF116907">
    <property type="entry name" value="Hook domain"/>
    <property type="match status" value="1"/>
</dbReference>
<evidence type="ECO:0000313" key="6">
    <source>
        <dbReference type="WormBase" id="SRAE_2000079000"/>
    </source>
</evidence>
<dbReference type="EMBL" id="LN609529">
    <property type="protein sequence ID" value="CEF66120.1"/>
    <property type="molecule type" value="Genomic_DNA"/>
</dbReference>
<protein>
    <submittedName>
        <fullName evidence="3 5">Uncharacterized protein</fullName>
    </submittedName>
</protein>
<reference evidence="5" key="2">
    <citation type="submission" date="2020-12" db="UniProtKB">
        <authorList>
            <consortium name="WormBaseParasite"/>
        </authorList>
    </citation>
    <scope>IDENTIFICATION</scope>
</reference>
<evidence type="ECO:0000256" key="1">
    <source>
        <dbReference type="SAM" id="Coils"/>
    </source>
</evidence>
<dbReference type="Proteomes" id="UP000035682">
    <property type="component" value="Unplaced"/>
</dbReference>
<evidence type="ECO:0000313" key="5">
    <source>
        <dbReference type="WBParaSite" id="SRAE_2000079000.1"/>
    </source>
</evidence>
<gene>
    <name evidence="3 5 6" type="ORF">SRAE_2000079000</name>
</gene>
<name>A0A090LF22_STRRB</name>
<dbReference type="RefSeq" id="XP_024505320.1">
    <property type="nucleotide sequence ID" value="XM_024651665.1"/>
</dbReference>
<dbReference type="CTD" id="36378484"/>
<keyword evidence="4" id="KW-1185">Reference proteome</keyword>
<feature type="coiled-coil region" evidence="1">
    <location>
        <begin position="277"/>
        <end position="311"/>
    </location>
</feature>
<accession>A0A090LF22</accession>
<evidence type="ECO:0000313" key="4">
    <source>
        <dbReference type="Proteomes" id="UP000035682"/>
    </source>
</evidence>
<dbReference type="AlphaFoldDB" id="A0A090LF22"/>
<feature type="coiled-coil region" evidence="1">
    <location>
        <begin position="403"/>
        <end position="507"/>
    </location>
</feature>
<keyword evidence="2" id="KW-0472">Membrane</keyword>
<dbReference type="InterPro" id="IPR036872">
    <property type="entry name" value="CH_dom_sf"/>
</dbReference>
<feature type="transmembrane region" description="Helical" evidence="2">
    <location>
        <begin position="552"/>
        <end position="573"/>
    </location>
</feature>
<dbReference type="WormBase" id="SRAE_2000079000">
    <property type="protein sequence ID" value="SRP09003"/>
    <property type="gene ID" value="WBGene00260990"/>
</dbReference>
<keyword evidence="2" id="KW-1133">Transmembrane helix</keyword>
<dbReference type="GeneID" id="36378484"/>
<sequence>MQLKMVAEFCDNDTDILNFLLLKLSRLDPDIGSTYNFPISNKDSECFIFEDFIMRCLNSVDPSFFDNKLLYDASRFYLKDLKSIPKDQQIEIHTHKFLQIWAHVTEYYEDKLKRDLTKMADCCINVSKLFDNKDYNEMVKVLFIILNLAVQSSSNFSFLTKDIPLSHEDVFQKWLQCLFAMPKFENLQEDGNDQMNGNTFKVKPIDLESDTQRIKRHYNYIEKQCYSLSKSNMELENKFKELYAIKDENKKLSEMNSDLTRQCDWEKRKRIEAEKNYKAIIDESEDDSQKIKKLENEVKLLQGKVMEKDVELENYKNTIADLRFEICHYKKICDESITDGAVNSSNLNDSKTQLSGGERLSDSVLKGVSSLLANKENEQPHSSMINAFQSPTTIRQKDAINFITNVTEEQSKLEDDLQRSNSRINEYEIRVGNLKRDLALRDKEMARSQDLIVNLEKQLEEITLEKDRLVNGKNQLEEEHKKCEDIKIKLEKEKNKLCKKLEKALHEKEQIPTKLNELNETLNEIATKVKSESIIYEEPDASTGRLVTQNNFILKTLITILFILIFFPITLVYTCRLYNLPLFEVFTSGAYFSSSRFR</sequence>
<evidence type="ECO:0000313" key="3">
    <source>
        <dbReference type="EMBL" id="CEF66120.1"/>
    </source>
</evidence>
<proteinExistence type="predicted"/>